<dbReference type="PROSITE" id="PS50206">
    <property type="entry name" value="RHODANESE_3"/>
    <property type="match status" value="1"/>
</dbReference>
<dbReference type="eggNOG" id="COG0607">
    <property type="taxonomic scope" value="Bacteria"/>
</dbReference>
<evidence type="ECO:0000259" key="1">
    <source>
        <dbReference type="PROSITE" id="PS50206"/>
    </source>
</evidence>
<comment type="caution">
    <text evidence="2">The sequence shown here is derived from an EMBL/GenBank/DDBJ whole genome shotgun (WGS) entry which is preliminary data.</text>
</comment>
<reference evidence="2 3" key="1">
    <citation type="submission" date="2014-05" db="EMBL/GenBank/DDBJ databases">
        <title>Draft Genome Sequence of Kitasatospora cheerisanensis KCTC 2395.</title>
        <authorList>
            <person name="Nam D.H."/>
        </authorList>
    </citation>
    <scope>NUCLEOTIDE SEQUENCE [LARGE SCALE GENOMIC DNA]</scope>
    <source>
        <strain evidence="2 3">KCTC 2395</strain>
    </source>
</reference>
<dbReference type="CDD" id="cd00158">
    <property type="entry name" value="RHOD"/>
    <property type="match status" value="1"/>
</dbReference>
<accession>A0A066YTR2</accession>
<dbReference type="PATRIC" id="fig|1348663.4.peg.6709"/>
<protein>
    <recommendedName>
        <fullName evidence="1">Rhodanese domain-containing protein</fullName>
    </recommendedName>
</protein>
<organism evidence="2 3">
    <name type="scientific">Kitasatospora cheerisanensis KCTC 2395</name>
    <dbReference type="NCBI Taxonomy" id="1348663"/>
    <lineage>
        <taxon>Bacteria</taxon>
        <taxon>Bacillati</taxon>
        <taxon>Actinomycetota</taxon>
        <taxon>Actinomycetes</taxon>
        <taxon>Kitasatosporales</taxon>
        <taxon>Streptomycetaceae</taxon>
        <taxon>Kitasatospora</taxon>
    </lineage>
</organism>
<evidence type="ECO:0000313" key="2">
    <source>
        <dbReference type="EMBL" id="KDN81300.1"/>
    </source>
</evidence>
<dbReference type="PANTHER" id="PTHR45431">
    <property type="entry name" value="RHODANESE-LIKE DOMAIN-CONTAINING PROTEIN 15, CHLOROPLASTIC"/>
    <property type="match status" value="1"/>
</dbReference>
<gene>
    <name evidence="2" type="ORF">KCH_69320</name>
</gene>
<dbReference type="SUPFAM" id="SSF52821">
    <property type="entry name" value="Rhodanese/Cell cycle control phosphatase"/>
    <property type="match status" value="1"/>
</dbReference>
<dbReference type="InterPro" id="IPR036873">
    <property type="entry name" value="Rhodanese-like_dom_sf"/>
</dbReference>
<dbReference type="SMART" id="SM00450">
    <property type="entry name" value="RHOD"/>
    <property type="match status" value="1"/>
</dbReference>
<dbReference type="InterPro" id="IPR052367">
    <property type="entry name" value="Thiosulfate_ST/Rhodanese-like"/>
</dbReference>
<dbReference type="InterPro" id="IPR001763">
    <property type="entry name" value="Rhodanese-like_dom"/>
</dbReference>
<dbReference type="PANTHER" id="PTHR45431:SF3">
    <property type="entry name" value="RHODANESE-LIKE DOMAIN-CONTAINING PROTEIN 15, CHLOROPLASTIC"/>
    <property type="match status" value="1"/>
</dbReference>
<dbReference type="Pfam" id="PF00581">
    <property type="entry name" value="Rhodanese"/>
    <property type="match status" value="1"/>
</dbReference>
<sequence>MARFHQPPAQIDPAEAHRLATAGEALLLDVREPAEYAEVHAPGAVLVPLGSLDGFGSSAGADGPDAEGPLVLALCRSGNRSQVATDVLNARGVRTVNVTGGMRAWLEAGLPSHQGACPCGTAI</sequence>
<evidence type="ECO:0000313" key="3">
    <source>
        <dbReference type="Proteomes" id="UP000027178"/>
    </source>
</evidence>
<dbReference type="AlphaFoldDB" id="A0A066YTR2"/>
<dbReference type="Gene3D" id="3.40.250.10">
    <property type="entry name" value="Rhodanese-like domain"/>
    <property type="match status" value="1"/>
</dbReference>
<feature type="domain" description="Rhodanese" evidence="1">
    <location>
        <begin position="21"/>
        <end position="114"/>
    </location>
</feature>
<dbReference type="Proteomes" id="UP000027178">
    <property type="component" value="Unassembled WGS sequence"/>
</dbReference>
<dbReference type="EMBL" id="JNBY01000148">
    <property type="protein sequence ID" value="KDN81300.1"/>
    <property type="molecule type" value="Genomic_DNA"/>
</dbReference>
<keyword evidence="3" id="KW-1185">Reference proteome</keyword>
<proteinExistence type="predicted"/>
<dbReference type="HOGENOM" id="CLU_089574_13_0_11"/>
<name>A0A066YTR2_9ACTN</name>